<feature type="domain" description="CBS" evidence="3">
    <location>
        <begin position="6"/>
        <end position="67"/>
    </location>
</feature>
<dbReference type="CDD" id="cd04623">
    <property type="entry name" value="CBS_pair_bac_euk"/>
    <property type="match status" value="1"/>
</dbReference>
<name>A0A2C7AEQ3_9PROT</name>
<proteinExistence type="predicted"/>
<gene>
    <name evidence="4" type="ORF">CR162_04715</name>
</gene>
<dbReference type="InterPro" id="IPR051257">
    <property type="entry name" value="Diverse_CBS-Domain"/>
</dbReference>
<protein>
    <submittedName>
        <fullName evidence="4">CBS domain-containing protein</fullName>
    </submittedName>
</protein>
<reference evidence="4 5" key="1">
    <citation type="submission" date="2017-10" db="EMBL/GenBank/DDBJ databases">
        <authorList>
            <person name="Banno H."/>
            <person name="Chua N.-H."/>
        </authorList>
    </citation>
    <scope>NUCLEOTIDE SEQUENCE [LARGE SCALE GENOMIC DNA]</scope>
    <source>
        <strain evidence="4 5">YW11</strain>
    </source>
</reference>
<dbReference type="InterPro" id="IPR000644">
    <property type="entry name" value="CBS_dom"/>
</dbReference>
<dbReference type="EMBL" id="PDNU01000004">
    <property type="protein sequence ID" value="PHK96143.1"/>
    <property type="molecule type" value="Genomic_DNA"/>
</dbReference>
<dbReference type="AlphaFoldDB" id="A0A2C7AEQ3"/>
<keyword evidence="1 2" id="KW-0129">CBS domain</keyword>
<dbReference type="PROSITE" id="PS51371">
    <property type="entry name" value="CBS"/>
    <property type="match status" value="2"/>
</dbReference>
<evidence type="ECO:0000313" key="5">
    <source>
        <dbReference type="Proteomes" id="UP000223527"/>
    </source>
</evidence>
<keyword evidence="5" id="KW-1185">Reference proteome</keyword>
<dbReference type="PANTHER" id="PTHR43080">
    <property type="entry name" value="CBS DOMAIN-CONTAINING PROTEIN CBSX3, MITOCHONDRIAL"/>
    <property type="match status" value="1"/>
</dbReference>
<evidence type="ECO:0000256" key="1">
    <source>
        <dbReference type="ARBA" id="ARBA00023122"/>
    </source>
</evidence>
<dbReference type="PANTHER" id="PTHR43080:SF2">
    <property type="entry name" value="CBS DOMAIN-CONTAINING PROTEIN"/>
    <property type="match status" value="1"/>
</dbReference>
<dbReference type="Pfam" id="PF00571">
    <property type="entry name" value="CBS"/>
    <property type="match status" value="2"/>
</dbReference>
<dbReference type="InterPro" id="IPR046342">
    <property type="entry name" value="CBS_dom_sf"/>
</dbReference>
<sequence length="145" mass="15268">MTIANILRGKGSQVVSVGPEEDAAAIARTLAQHRIGAVLVRDPQGGVLGIVSERDIVRALAGQQEGISRLRADQLMTRVLHTVTPETPITTALSMVTDRRVRHLPVLDAGGALAGMISIGDLVKARIAEAEQEASDLRNFVTSGG</sequence>
<dbReference type="RefSeq" id="WP_099094384.1">
    <property type="nucleotide sequence ID" value="NZ_PDNU01000004.1"/>
</dbReference>
<evidence type="ECO:0000313" key="4">
    <source>
        <dbReference type="EMBL" id="PHK96143.1"/>
    </source>
</evidence>
<dbReference type="OrthoDB" id="9807125at2"/>
<dbReference type="Proteomes" id="UP000223527">
    <property type="component" value="Unassembled WGS sequence"/>
</dbReference>
<dbReference type="Gene3D" id="3.10.580.10">
    <property type="entry name" value="CBS-domain"/>
    <property type="match status" value="1"/>
</dbReference>
<evidence type="ECO:0000259" key="3">
    <source>
        <dbReference type="PROSITE" id="PS51371"/>
    </source>
</evidence>
<evidence type="ECO:0000256" key="2">
    <source>
        <dbReference type="PROSITE-ProRule" id="PRU00703"/>
    </source>
</evidence>
<dbReference type="InterPro" id="IPR044725">
    <property type="entry name" value="CBSX3_CBS_dom"/>
</dbReference>
<dbReference type="SMART" id="SM00116">
    <property type="entry name" value="CBS"/>
    <property type="match status" value="2"/>
</dbReference>
<dbReference type="SUPFAM" id="SSF54631">
    <property type="entry name" value="CBS-domain pair"/>
    <property type="match status" value="1"/>
</dbReference>
<feature type="domain" description="CBS" evidence="3">
    <location>
        <begin position="76"/>
        <end position="133"/>
    </location>
</feature>
<accession>A0A2C7AEQ3</accession>
<comment type="caution">
    <text evidence="4">The sequence shown here is derived from an EMBL/GenBank/DDBJ whole genome shotgun (WGS) entry which is preliminary data.</text>
</comment>
<organism evidence="4 5">
    <name type="scientific">Teichococcus rhizosphaerae</name>
    <dbReference type="NCBI Taxonomy" id="1335062"/>
    <lineage>
        <taxon>Bacteria</taxon>
        <taxon>Pseudomonadati</taxon>
        <taxon>Pseudomonadota</taxon>
        <taxon>Alphaproteobacteria</taxon>
        <taxon>Acetobacterales</taxon>
        <taxon>Roseomonadaceae</taxon>
        <taxon>Roseomonas</taxon>
    </lineage>
</organism>